<dbReference type="InterPro" id="IPR036734">
    <property type="entry name" value="Neur_chan_lig-bd_sf"/>
</dbReference>
<dbReference type="PANTHER" id="PTHR18945">
    <property type="entry name" value="NEUROTRANSMITTER GATED ION CHANNEL"/>
    <property type="match status" value="1"/>
</dbReference>
<dbReference type="CDD" id="cd18989">
    <property type="entry name" value="LGIC_ECD_cation"/>
    <property type="match status" value="1"/>
</dbReference>
<dbReference type="InterPro" id="IPR006201">
    <property type="entry name" value="Neur_channel"/>
</dbReference>
<protein>
    <submittedName>
        <fullName evidence="9">Uncharacterized protein</fullName>
    </submittedName>
</protein>
<dbReference type="Pfam" id="PF02931">
    <property type="entry name" value="Neur_chan_LBD"/>
    <property type="match status" value="1"/>
</dbReference>
<evidence type="ECO:0000256" key="6">
    <source>
        <dbReference type="SAM" id="SignalP"/>
    </source>
</evidence>
<dbReference type="InterPro" id="IPR006029">
    <property type="entry name" value="Neurotrans-gated_channel_TM"/>
</dbReference>
<sequence length="429" mass="48890">MECVSISSVLLCMLLSANYAKGLQNVNPELELRSLLFNSTVYSPRVKPRLNVSADVEIDIKCKFIGLEELSEKDGVLSQSVEMYLTWIDEYLVWNPRDYGGLDYLTVKGDEVWTPDFRILNKKVDSAVLKDGMTEETFKVLANGTVGFILTGELKTRCDVDPEKFPVDCHECEVIMAVSLFNNHQVLKWDGERSFIHFDVVKDAHALWSMERVYVIQAHRTLIMKLVLKRLPEYYLYNIVFPASSLSLLSMFTFFIPINGGERVSFGMTIYLTFMVLMLQVSSLLPVNSQNISTIGKYFLQLISSSLVAIFNSVVMSYFGNASMMPRNGRIQPHLLPLDTIANGDFKDSVCFETRKNDMNNEADDKCQNPQENKNINKMASYNGRRRNCNLLRVFDWVTLAVCFLVSAEAHIELYLVINQETCPSVQEQ</sequence>
<keyword evidence="3 5" id="KW-1133">Transmembrane helix</keyword>
<evidence type="ECO:0000256" key="1">
    <source>
        <dbReference type="ARBA" id="ARBA00004141"/>
    </source>
</evidence>
<dbReference type="Gene3D" id="1.20.58.390">
    <property type="entry name" value="Neurotransmitter-gated ion-channel transmembrane domain"/>
    <property type="match status" value="1"/>
</dbReference>
<comment type="subcellular location">
    <subcellularLocation>
        <location evidence="1">Membrane</location>
        <topology evidence="1">Multi-pass membrane protein</topology>
    </subcellularLocation>
</comment>
<evidence type="ECO:0000313" key="9">
    <source>
        <dbReference type="EMBL" id="CAG2188322.1"/>
    </source>
</evidence>
<dbReference type="EMBL" id="CAJPWZ010000214">
    <property type="protein sequence ID" value="CAG2188322.1"/>
    <property type="molecule type" value="Genomic_DNA"/>
</dbReference>
<feature type="signal peptide" evidence="6">
    <location>
        <begin position="1"/>
        <end position="22"/>
    </location>
</feature>
<comment type="caution">
    <text evidence="9">The sequence shown here is derived from an EMBL/GenBank/DDBJ whole genome shotgun (WGS) entry which is preliminary data.</text>
</comment>
<dbReference type="AlphaFoldDB" id="A0A8S3Q2E9"/>
<feature type="domain" description="Neurotransmitter-gated ion-channel transmembrane" evidence="8">
    <location>
        <begin position="240"/>
        <end position="345"/>
    </location>
</feature>
<dbReference type="OrthoDB" id="6097036at2759"/>
<organism evidence="9 10">
    <name type="scientific">Mytilus edulis</name>
    <name type="common">Blue mussel</name>
    <dbReference type="NCBI Taxonomy" id="6550"/>
    <lineage>
        <taxon>Eukaryota</taxon>
        <taxon>Metazoa</taxon>
        <taxon>Spiralia</taxon>
        <taxon>Lophotrochozoa</taxon>
        <taxon>Mollusca</taxon>
        <taxon>Bivalvia</taxon>
        <taxon>Autobranchia</taxon>
        <taxon>Pteriomorphia</taxon>
        <taxon>Mytilida</taxon>
        <taxon>Mytiloidea</taxon>
        <taxon>Mytilidae</taxon>
        <taxon>Mytilinae</taxon>
        <taxon>Mytilus</taxon>
    </lineage>
</organism>
<dbReference type="GO" id="GO:0004888">
    <property type="term" value="F:transmembrane signaling receptor activity"/>
    <property type="evidence" value="ECO:0007669"/>
    <property type="project" value="InterPro"/>
</dbReference>
<dbReference type="GO" id="GO:0005230">
    <property type="term" value="F:extracellular ligand-gated monoatomic ion channel activity"/>
    <property type="evidence" value="ECO:0007669"/>
    <property type="project" value="InterPro"/>
</dbReference>
<dbReference type="PRINTS" id="PR00252">
    <property type="entry name" value="NRIONCHANNEL"/>
</dbReference>
<gene>
    <name evidence="9" type="ORF">MEDL_3752</name>
</gene>
<feature type="domain" description="Neurotransmitter-gated ion-channel ligand-binding" evidence="7">
    <location>
        <begin position="36"/>
        <end position="194"/>
    </location>
</feature>
<dbReference type="InterPro" id="IPR036719">
    <property type="entry name" value="Neuro-gated_channel_TM_sf"/>
</dbReference>
<feature type="chain" id="PRO_5035826373" evidence="6">
    <location>
        <begin position="23"/>
        <end position="429"/>
    </location>
</feature>
<proteinExistence type="predicted"/>
<keyword evidence="2 5" id="KW-0812">Transmembrane</keyword>
<feature type="transmembrane region" description="Helical" evidence="5">
    <location>
        <begin position="234"/>
        <end position="256"/>
    </location>
</feature>
<dbReference type="Proteomes" id="UP000683360">
    <property type="component" value="Unassembled WGS sequence"/>
</dbReference>
<dbReference type="Pfam" id="PF02932">
    <property type="entry name" value="Neur_chan_memb"/>
    <property type="match status" value="1"/>
</dbReference>
<feature type="transmembrane region" description="Helical" evidence="5">
    <location>
        <begin position="268"/>
        <end position="286"/>
    </location>
</feature>
<dbReference type="InterPro" id="IPR006202">
    <property type="entry name" value="Neur_chan_lig-bd"/>
</dbReference>
<evidence type="ECO:0000259" key="7">
    <source>
        <dbReference type="Pfam" id="PF02931"/>
    </source>
</evidence>
<accession>A0A8S3Q2E9</accession>
<evidence type="ECO:0000313" key="10">
    <source>
        <dbReference type="Proteomes" id="UP000683360"/>
    </source>
</evidence>
<name>A0A8S3Q2E9_MYTED</name>
<keyword evidence="4 5" id="KW-0472">Membrane</keyword>
<evidence type="ECO:0000256" key="3">
    <source>
        <dbReference type="ARBA" id="ARBA00022989"/>
    </source>
</evidence>
<evidence type="ECO:0000256" key="2">
    <source>
        <dbReference type="ARBA" id="ARBA00022692"/>
    </source>
</evidence>
<evidence type="ECO:0000259" key="8">
    <source>
        <dbReference type="Pfam" id="PF02932"/>
    </source>
</evidence>
<dbReference type="CDD" id="cd19051">
    <property type="entry name" value="LGIC_TM_cation"/>
    <property type="match status" value="1"/>
</dbReference>
<dbReference type="SUPFAM" id="SSF90112">
    <property type="entry name" value="Neurotransmitter-gated ion-channel transmembrane pore"/>
    <property type="match status" value="1"/>
</dbReference>
<dbReference type="Gene3D" id="2.70.170.10">
    <property type="entry name" value="Neurotransmitter-gated ion-channel ligand-binding domain"/>
    <property type="match status" value="1"/>
</dbReference>
<dbReference type="GO" id="GO:0016020">
    <property type="term" value="C:membrane"/>
    <property type="evidence" value="ECO:0007669"/>
    <property type="project" value="UniProtKB-SubCell"/>
</dbReference>
<evidence type="ECO:0000256" key="4">
    <source>
        <dbReference type="ARBA" id="ARBA00023136"/>
    </source>
</evidence>
<feature type="transmembrane region" description="Helical" evidence="5">
    <location>
        <begin position="298"/>
        <end position="320"/>
    </location>
</feature>
<dbReference type="SUPFAM" id="SSF63712">
    <property type="entry name" value="Nicotinic receptor ligand binding domain-like"/>
    <property type="match status" value="1"/>
</dbReference>
<keyword evidence="6" id="KW-0732">Signal</keyword>
<reference evidence="9" key="1">
    <citation type="submission" date="2021-03" db="EMBL/GenBank/DDBJ databases">
        <authorList>
            <person name="Bekaert M."/>
        </authorList>
    </citation>
    <scope>NUCLEOTIDE SEQUENCE</scope>
</reference>
<dbReference type="InterPro" id="IPR038050">
    <property type="entry name" value="Neuro_actylchol_rec"/>
</dbReference>
<keyword evidence="10" id="KW-1185">Reference proteome</keyword>
<evidence type="ECO:0000256" key="5">
    <source>
        <dbReference type="SAM" id="Phobius"/>
    </source>
</evidence>